<dbReference type="SUPFAM" id="SSF48576">
    <property type="entry name" value="Terpenoid synthases"/>
    <property type="match status" value="1"/>
</dbReference>
<dbReference type="STRING" id="211114.SAMN04489726_3666"/>
<dbReference type="RefSeq" id="WP_156050972.1">
    <property type="nucleotide sequence ID" value="NZ_JOEF01000008.1"/>
</dbReference>
<dbReference type="Gene3D" id="1.10.600.10">
    <property type="entry name" value="Farnesyl Diphosphate Synthase"/>
    <property type="match status" value="1"/>
</dbReference>
<dbReference type="AlphaFoldDB" id="A0A1G9WL14"/>
<dbReference type="InterPro" id="IPR008949">
    <property type="entry name" value="Isoprenoid_synthase_dom_sf"/>
</dbReference>
<dbReference type="EMBL" id="LT629701">
    <property type="protein sequence ID" value="SDM85037.1"/>
    <property type="molecule type" value="Genomic_DNA"/>
</dbReference>
<evidence type="ECO:0000313" key="2">
    <source>
        <dbReference type="Proteomes" id="UP000183376"/>
    </source>
</evidence>
<accession>A0A1G9WL14</accession>
<dbReference type="eggNOG" id="ENOG502Z881">
    <property type="taxonomic scope" value="Bacteria"/>
</dbReference>
<sequence length="320" mass="36405">MSEYRQPEMYRPYPARCNSRVAEAGAHATDWARRTGMLAALWDERDVDELGAATFAAHAHPEVAEPALFLLSEWHIWGFYLAEHFAEHRRTRDIGGAKLFARRVAAFTAAESLTPGNPVERGLADLWSRTTRAMPRELKERLRRNIQGYVDAHVEELFNLCQNRVPDPSSYLATRTRTLGVPWVHDLIRHLVDHELPRQVFETWPMRALLAAFFEATALQRDAWSYQEDGGRGAKINNGVHVYARFLGCSSQRAGEILNNLGTERLRRFENLAITEVPALAVELGLGLADGERLLRHIDHLRQFTAGTHQWIQRPALLTS</sequence>
<evidence type="ECO:0000313" key="1">
    <source>
        <dbReference type="EMBL" id="SDM85037.1"/>
    </source>
</evidence>
<gene>
    <name evidence="1" type="ORF">SAMN04489726_3666</name>
</gene>
<reference evidence="1 2" key="1">
    <citation type="submission" date="2016-10" db="EMBL/GenBank/DDBJ databases">
        <authorList>
            <person name="de Groot N.N."/>
        </authorList>
    </citation>
    <scope>NUCLEOTIDE SEQUENCE [LARGE SCALE GENOMIC DNA]</scope>
    <source>
        <strain evidence="1 2">DSM 44149</strain>
    </source>
</reference>
<proteinExistence type="predicted"/>
<organism evidence="1 2">
    <name type="scientific">Allokutzneria albata</name>
    <name type="common">Kibdelosporangium albatum</name>
    <dbReference type="NCBI Taxonomy" id="211114"/>
    <lineage>
        <taxon>Bacteria</taxon>
        <taxon>Bacillati</taxon>
        <taxon>Actinomycetota</taxon>
        <taxon>Actinomycetes</taxon>
        <taxon>Pseudonocardiales</taxon>
        <taxon>Pseudonocardiaceae</taxon>
        <taxon>Allokutzneria</taxon>
    </lineage>
</organism>
<name>A0A1G9WL14_ALLAB</name>
<keyword evidence="2" id="KW-1185">Reference proteome</keyword>
<dbReference type="Proteomes" id="UP000183376">
    <property type="component" value="Chromosome I"/>
</dbReference>
<protein>
    <submittedName>
        <fullName evidence="1">Terpene synthase family, metal binding domain</fullName>
    </submittedName>
</protein>
<dbReference type="Pfam" id="PF19086">
    <property type="entry name" value="Terpene_syn_C_2"/>
    <property type="match status" value="1"/>
</dbReference>
<dbReference type="OrthoDB" id="2989600at2"/>